<keyword evidence="2" id="KW-0479">Metal-binding</keyword>
<organism evidence="14">
    <name type="scientific">Ascaris suum</name>
    <name type="common">Pig roundworm</name>
    <name type="synonym">Ascaris lumbricoides</name>
    <dbReference type="NCBI Taxonomy" id="6253"/>
    <lineage>
        <taxon>Eukaryota</taxon>
        <taxon>Metazoa</taxon>
        <taxon>Ecdysozoa</taxon>
        <taxon>Nematoda</taxon>
        <taxon>Chromadorea</taxon>
        <taxon>Rhabditida</taxon>
        <taxon>Spirurina</taxon>
        <taxon>Ascaridomorpha</taxon>
        <taxon>Ascaridoidea</taxon>
        <taxon>Ascarididae</taxon>
        <taxon>Ascaris</taxon>
    </lineage>
</organism>
<dbReference type="InterPro" id="IPR035901">
    <property type="entry name" value="GIY-YIG_endonuc_sf"/>
</dbReference>
<evidence type="ECO:0000256" key="2">
    <source>
        <dbReference type="ARBA" id="ARBA00022723"/>
    </source>
</evidence>
<evidence type="ECO:0000256" key="12">
    <source>
        <dbReference type="SAM" id="MobiDB-lite"/>
    </source>
</evidence>
<dbReference type="GO" id="GO:0017108">
    <property type="term" value="F:5'-flap endonuclease activity"/>
    <property type="evidence" value="ECO:0007669"/>
    <property type="project" value="InterPro"/>
</dbReference>
<dbReference type="FunFam" id="3.40.1440.10:FF:000008">
    <property type="entry name" value="Structure-specific endonuclease subunit SLX1 homolog"/>
    <property type="match status" value="1"/>
</dbReference>
<dbReference type="GO" id="GO:0033557">
    <property type="term" value="C:Slx1-Slx4 complex"/>
    <property type="evidence" value="ECO:0007669"/>
    <property type="project" value="UniProtKB-UniRule"/>
</dbReference>
<comment type="subcellular location">
    <subcellularLocation>
        <location evidence="11">Nucleus</location>
    </subcellularLocation>
</comment>
<evidence type="ECO:0000256" key="11">
    <source>
        <dbReference type="HAMAP-Rule" id="MF_03100"/>
    </source>
</evidence>
<evidence type="ECO:0000256" key="3">
    <source>
        <dbReference type="ARBA" id="ARBA00022759"/>
    </source>
</evidence>
<dbReference type="GO" id="GO:0008270">
    <property type="term" value="F:zinc ion binding"/>
    <property type="evidence" value="ECO:0007669"/>
    <property type="project" value="UniProtKB-KW"/>
</dbReference>
<dbReference type="EC" id="3.1.-.-" evidence="11"/>
<dbReference type="PANTHER" id="PTHR20208:SF10">
    <property type="entry name" value="STRUCTURE-SPECIFIC ENDONUCLEASE SUBUNIT SLX1"/>
    <property type="match status" value="1"/>
</dbReference>
<feature type="compositionally biased region" description="Polar residues" evidence="12">
    <location>
        <begin position="1"/>
        <end position="14"/>
    </location>
</feature>
<keyword evidence="8 11" id="KW-0233">DNA recombination</keyword>
<evidence type="ECO:0000256" key="7">
    <source>
        <dbReference type="ARBA" id="ARBA00022833"/>
    </source>
</evidence>
<keyword evidence="6 11" id="KW-0378">Hydrolase</keyword>
<dbReference type="Gene3D" id="3.40.1440.10">
    <property type="entry name" value="GIY-YIG endonuclease"/>
    <property type="match status" value="1"/>
</dbReference>
<keyword evidence="9 11" id="KW-0234">DNA repair</keyword>
<dbReference type="GO" id="GO:0008821">
    <property type="term" value="F:crossover junction DNA endonuclease activity"/>
    <property type="evidence" value="ECO:0007669"/>
    <property type="project" value="TreeGrafter"/>
</dbReference>
<feature type="region of interest" description="Disordered" evidence="12">
    <location>
        <begin position="100"/>
        <end position="136"/>
    </location>
</feature>
<evidence type="ECO:0000313" key="14">
    <source>
        <dbReference type="EMBL" id="ADY42047.1"/>
    </source>
</evidence>
<dbReference type="Pfam" id="PF01541">
    <property type="entry name" value="GIY-YIG"/>
    <property type="match status" value="1"/>
</dbReference>
<comment type="function">
    <text evidence="11">Catalytic subunit of a heterodimeric structure-specific endonuclease that resolves DNA secondary structures generated during DNA repair and recombination. Has endonuclease activity towards branched DNA substrates, introducing single-strand cuts in duplex DNA close to junctions with ss-DNA.</text>
</comment>
<reference evidence="14" key="1">
    <citation type="journal article" date="2011" name="Genome Res.">
        <title>Deep small RNA sequencing from the nematode Ascaris reveals conservation, functional diversification, and novel developmental profiles.</title>
        <authorList>
            <person name="Wang J."/>
            <person name="Czech B."/>
            <person name="Crunk A."/>
            <person name="Wallace A."/>
            <person name="Mitreva M."/>
            <person name="Hannon G.J."/>
            <person name="Davis R.E."/>
        </authorList>
    </citation>
    <scope>NUCLEOTIDE SEQUENCE</scope>
</reference>
<keyword evidence="7" id="KW-0862">Zinc</keyword>
<comment type="subunit">
    <text evidence="11">Forms a heterodimer with a member of the SLX4 family.</text>
</comment>
<dbReference type="Pfam" id="PF21202">
    <property type="entry name" value="SLX1_C"/>
    <property type="match status" value="1"/>
</dbReference>
<evidence type="ECO:0000256" key="10">
    <source>
        <dbReference type="ARBA" id="ARBA00023242"/>
    </source>
</evidence>
<dbReference type="InterPro" id="IPR027520">
    <property type="entry name" value="Slx1"/>
</dbReference>
<dbReference type="PROSITE" id="PS50164">
    <property type="entry name" value="GIY_YIG"/>
    <property type="match status" value="1"/>
</dbReference>
<dbReference type="CDD" id="cd10455">
    <property type="entry name" value="GIY-YIG_SLX1"/>
    <property type="match status" value="1"/>
</dbReference>
<feature type="domain" description="GIY-YIG" evidence="13">
    <location>
        <begin position="164"/>
        <end position="249"/>
    </location>
</feature>
<proteinExistence type="evidence at transcript level"/>
<dbReference type="GO" id="GO:0000724">
    <property type="term" value="P:double-strand break repair via homologous recombination"/>
    <property type="evidence" value="ECO:0007669"/>
    <property type="project" value="TreeGrafter"/>
</dbReference>
<keyword evidence="1 11" id="KW-0540">Nuclease</keyword>
<name>F1KVZ3_ASCSU</name>
<comment type="cofactor">
    <cofactor evidence="11">
        <name>a divalent metal cation</name>
        <dbReference type="ChEBI" id="CHEBI:60240"/>
    </cofactor>
</comment>
<evidence type="ECO:0000259" key="13">
    <source>
        <dbReference type="PROSITE" id="PS50164"/>
    </source>
</evidence>
<evidence type="ECO:0000256" key="6">
    <source>
        <dbReference type="ARBA" id="ARBA00022801"/>
    </source>
</evidence>
<evidence type="ECO:0000256" key="4">
    <source>
        <dbReference type="ARBA" id="ARBA00022763"/>
    </source>
</evidence>
<sequence length="433" mass="48462">MTEGNDISDNSNGGILSDDDYVDNVWNRPPDDSFIYGDEIGESNHPEMNDGCTSSQASEHGAPRSLMSPADNLTTSHNRIVSQEYRGTLGNSASEALSLKRRSLSQQVISSRRSEGDEGGSRRCCSQSSPVHAPDDEVVITQITENGAKKKKSRRAAPPSLLDEFYGVYCLISRSANKYFKNRCYIGYTVDPNRRIRQHNAGKQFGGAGRTDHRGPWDMVCIIHGFPNSVSALRFEWAWQNPDKSRRLRCLGLKKKQKESAFAFRLRIACHMLNSDPWRRLSLTFRWLLPTSEIAFPSDIPLPSHVNIARGLVEKTSTLVPQLPEDYTCIRKCAICSHAISKISELLRCVAQQSCGSHFHMCCLSKVALAESNEFRDHLFPVSGKCPRCSALFLWGDLIRDQRLLISIEDSRPIFGEGKLMETLVPAGRLVKI</sequence>
<evidence type="ECO:0000256" key="5">
    <source>
        <dbReference type="ARBA" id="ARBA00022771"/>
    </source>
</evidence>
<dbReference type="EMBL" id="JI166795">
    <property type="protein sequence ID" value="ADY42047.1"/>
    <property type="molecule type" value="mRNA"/>
</dbReference>
<comment type="similarity">
    <text evidence="11">Belongs to the SLX1 family.</text>
</comment>
<protein>
    <recommendedName>
        <fullName evidence="11">Structure-specific endonuclease subunit SLX1 homolog</fullName>
        <ecNumber evidence="11">3.1.-.-</ecNumber>
    </recommendedName>
</protein>
<comment type="caution">
    <text evidence="11">Lacks conserved residue(s) required for the propagation of feature annotation.</text>
</comment>
<accession>F1KVZ3</accession>
<dbReference type="PANTHER" id="PTHR20208">
    <property type="entry name" value="STRUCTURE-SPECIFIC ENDONUCLEASE SUBUNIT SLX1"/>
    <property type="match status" value="1"/>
</dbReference>
<dbReference type="AlphaFoldDB" id="F1KVZ3"/>
<dbReference type="InterPro" id="IPR048749">
    <property type="entry name" value="SLX1_C"/>
</dbReference>
<dbReference type="Gene3D" id="3.30.40.10">
    <property type="entry name" value="Zinc/RING finger domain, C3HC4 (zinc finger)"/>
    <property type="match status" value="1"/>
</dbReference>
<evidence type="ECO:0000256" key="9">
    <source>
        <dbReference type="ARBA" id="ARBA00023204"/>
    </source>
</evidence>
<keyword evidence="5" id="KW-0863">Zinc-finger</keyword>
<dbReference type="HAMAP" id="MF_03100">
    <property type="entry name" value="Endonuc_su_Slx1"/>
    <property type="match status" value="1"/>
</dbReference>
<evidence type="ECO:0000256" key="8">
    <source>
        <dbReference type="ARBA" id="ARBA00023172"/>
    </source>
</evidence>
<feature type="region of interest" description="Disordered" evidence="12">
    <location>
        <begin position="1"/>
        <end position="72"/>
    </location>
</feature>
<dbReference type="InterPro" id="IPR013083">
    <property type="entry name" value="Znf_RING/FYVE/PHD"/>
</dbReference>
<feature type="compositionally biased region" description="Basic and acidic residues" evidence="12">
    <location>
        <begin position="112"/>
        <end position="121"/>
    </location>
</feature>
<evidence type="ECO:0000256" key="1">
    <source>
        <dbReference type="ARBA" id="ARBA00022722"/>
    </source>
</evidence>
<dbReference type="InterPro" id="IPR000305">
    <property type="entry name" value="GIY-YIG_endonuc"/>
</dbReference>
<keyword evidence="3 11" id="KW-0255">Endonuclease</keyword>
<dbReference type="InterPro" id="IPR050381">
    <property type="entry name" value="SLX1_endonuclease"/>
</dbReference>
<keyword evidence="10 11" id="KW-0539">Nucleus</keyword>
<keyword evidence="4 11" id="KW-0227">DNA damage</keyword>